<feature type="region of interest" description="Disordered" evidence="1">
    <location>
        <begin position="1"/>
        <end position="22"/>
    </location>
</feature>
<protein>
    <submittedName>
        <fullName evidence="2">Methyltransferase</fullName>
    </submittedName>
</protein>
<feature type="compositionally biased region" description="Polar residues" evidence="1">
    <location>
        <begin position="10"/>
        <end position="22"/>
    </location>
</feature>
<sequence>MSGAGETVNPMPSSNTLPETTQGTLLGGRVVYRQFRQGYRTGIEPVLLAALIPAREGDYVLEGGCGAGAGLLCLNARVGGLRGIGLEADPATVTLARVNFALNDVAGLLDALPARLPALPDGLRTHAPMPNGRFHHSFANPPWHRADFTPSPESRRRLALSAPTEGWTSWIATLARWTAPGGTLSLALPAAATEDALPALGAAGCGSIVLFPLWPKQGVPARLVLLRATIGGRGAFRLASGLVLHETDGSFTAEAQAILRDGRSIML</sequence>
<evidence type="ECO:0000313" key="2">
    <source>
        <dbReference type="EMBL" id="GAJ28761.1"/>
    </source>
</evidence>
<dbReference type="GO" id="GO:0032259">
    <property type="term" value="P:methylation"/>
    <property type="evidence" value="ECO:0007669"/>
    <property type="project" value="UniProtKB-KW"/>
</dbReference>
<dbReference type="AlphaFoldDB" id="A0A023D4N4"/>
<dbReference type="Gene3D" id="3.40.50.150">
    <property type="entry name" value="Vaccinia Virus protein VP39"/>
    <property type="match status" value="1"/>
</dbReference>
<dbReference type="RefSeq" id="WP_081797523.1">
    <property type="nucleotide sequence ID" value="NZ_BAND01000038.1"/>
</dbReference>
<dbReference type="PANTHER" id="PTHR47739">
    <property type="entry name" value="TRNA1(VAL) (ADENINE(37)-N6)-METHYLTRANSFERASE"/>
    <property type="match status" value="1"/>
</dbReference>
<dbReference type="GO" id="GO:0008168">
    <property type="term" value="F:methyltransferase activity"/>
    <property type="evidence" value="ECO:0007669"/>
    <property type="project" value="UniProtKB-KW"/>
</dbReference>
<dbReference type="Proteomes" id="UP000019760">
    <property type="component" value="Unassembled WGS sequence"/>
</dbReference>
<keyword evidence="2" id="KW-0489">Methyltransferase</keyword>
<keyword evidence="3" id="KW-1185">Reference proteome</keyword>
<evidence type="ECO:0000256" key="1">
    <source>
        <dbReference type="SAM" id="MobiDB-lite"/>
    </source>
</evidence>
<keyword evidence="2" id="KW-0808">Transferase</keyword>
<dbReference type="InterPro" id="IPR029063">
    <property type="entry name" value="SAM-dependent_MTases_sf"/>
</dbReference>
<gene>
    <name evidence="2" type="ORF">Amme_038_010</name>
</gene>
<reference evidence="2 3" key="2">
    <citation type="journal article" date="2014" name="FEMS Microbiol. Lett.">
        <title>Draft genomic DNA sequence of the facultatively methylotrophic bacterium Acidomonas methanolica type strain MB58.</title>
        <authorList>
            <person name="Higashiura N."/>
            <person name="Hadano H."/>
            <person name="Hirakawa H."/>
            <person name="Matsutani M."/>
            <person name="Takabe S."/>
            <person name="Matsushita K."/>
            <person name="Azuma Y."/>
        </authorList>
    </citation>
    <scope>NUCLEOTIDE SEQUENCE [LARGE SCALE GENOMIC DNA]</scope>
    <source>
        <strain evidence="2 3">MB58</strain>
    </source>
</reference>
<evidence type="ECO:0000313" key="3">
    <source>
        <dbReference type="Proteomes" id="UP000019760"/>
    </source>
</evidence>
<dbReference type="PANTHER" id="PTHR47739:SF1">
    <property type="entry name" value="TRNA1(VAL) (ADENINE(37)-N6)-METHYLTRANSFERASE"/>
    <property type="match status" value="1"/>
</dbReference>
<dbReference type="SUPFAM" id="SSF53335">
    <property type="entry name" value="S-adenosyl-L-methionine-dependent methyltransferases"/>
    <property type="match status" value="1"/>
</dbReference>
<name>A0A023D4N4_ACIMT</name>
<dbReference type="EMBL" id="BAND01000038">
    <property type="protein sequence ID" value="GAJ28761.1"/>
    <property type="molecule type" value="Genomic_DNA"/>
</dbReference>
<dbReference type="InterPro" id="IPR050210">
    <property type="entry name" value="tRNA_Adenine-N(6)_MTase"/>
</dbReference>
<proteinExistence type="predicted"/>
<comment type="caution">
    <text evidence="2">The sequence shown here is derived from an EMBL/GenBank/DDBJ whole genome shotgun (WGS) entry which is preliminary data.</text>
</comment>
<reference evidence="3" key="1">
    <citation type="journal article" date="2014" name="FEMS Microbiol. Lett.">
        <title>Draft Genomic DNA Sequence of the Facultatively Methylotrophic Bacterium Acidomonas methanolica type strain MB58.</title>
        <authorList>
            <person name="Higashiura N."/>
            <person name="Hadano H."/>
            <person name="Hirakawa H."/>
            <person name="Matsutani M."/>
            <person name="Takabe S."/>
            <person name="Matsushita K."/>
            <person name="Azuma Y."/>
        </authorList>
    </citation>
    <scope>NUCLEOTIDE SEQUENCE [LARGE SCALE GENOMIC DNA]</scope>
    <source>
        <strain evidence="3">MB58</strain>
    </source>
</reference>
<organism evidence="2 3">
    <name type="scientific">Acidomonas methanolica NBRC 104435</name>
    <dbReference type="NCBI Taxonomy" id="1231351"/>
    <lineage>
        <taxon>Bacteria</taxon>
        <taxon>Pseudomonadati</taxon>
        <taxon>Pseudomonadota</taxon>
        <taxon>Alphaproteobacteria</taxon>
        <taxon>Acetobacterales</taxon>
        <taxon>Acetobacteraceae</taxon>
        <taxon>Acidomonas</taxon>
    </lineage>
</organism>
<accession>A0A023D4N4</accession>